<protein>
    <recommendedName>
        <fullName evidence="4">DUF3429 domain-containing protein</fullName>
    </recommendedName>
</protein>
<name>A0ABQ1JHA1_9PROT</name>
<dbReference type="PANTHER" id="PTHR15887">
    <property type="entry name" value="TRANSMEMBRANE PROTEIN 69"/>
    <property type="match status" value="1"/>
</dbReference>
<feature type="transmembrane region" description="Helical" evidence="1">
    <location>
        <begin position="12"/>
        <end position="31"/>
    </location>
</feature>
<feature type="transmembrane region" description="Helical" evidence="1">
    <location>
        <begin position="75"/>
        <end position="93"/>
    </location>
</feature>
<accession>A0ABQ1JHA1</accession>
<dbReference type="PANTHER" id="PTHR15887:SF1">
    <property type="entry name" value="TRANSMEMBRANE PROTEIN 69"/>
    <property type="match status" value="1"/>
</dbReference>
<keyword evidence="1" id="KW-0472">Membrane</keyword>
<dbReference type="EMBL" id="BMKF01000002">
    <property type="protein sequence ID" value="GGB68983.1"/>
    <property type="molecule type" value="Genomic_DNA"/>
</dbReference>
<feature type="transmembrane region" description="Helical" evidence="1">
    <location>
        <begin position="99"/>
        <end position="117"/>
    </location>
</feature>
<keyword evidence="1" id="KW-0812">Transmembrane</keyword>
<evidence type="ECO:0008006" key="4">
    <source>
        <dbReference type="Google" id="ProtNLM"/>
    </source>
</evidence>
<dbReference type="Pfam" id="PF11911">
    <property type="entry name" value="DUF3429"/>
    <property type="match status" value="1"/>
</dbReference>
<feature type="transmembrane region" description="Helical" evidence="1">
    <location>
        <begin position="43"/>
        <end position="63"/>
    </location>
</feature>
<dbReference type="InterPro" id="IPR021836">
    <property type="entry name" value="DUF3429"/>
</dbReference>
<keyword evidence="1" id="KW-1133">Transmembrane helix</keyword>
<organism evidence="2 3">
    <name type="scientific">Henriciella pelagia</name>
    <dbReference type="NCBI Taxonomy" id="1977912"/>
    <lineage>
        <taxon>Bacteria</taxon>
        <taxon>Pseudomonadati</taxon>
        <taxon>Pseudomonadota</taxon>
        <taxon>Alphaproteobacteria</taxon>
        <taxon>Hyphomonadales</taxon>
        <taxon>Hyphomonadaceae</taxon>
        <taxon>Henriciella</taxon>
    </lineage>
</organism>
<reference evidence="3" key="1">
    <citation type="journal article" date="2019" name="Int. J. Syst. Evol. Microbiol.">
        <title>The Global Catalogue of Microorganisms (GCM) 10K type strain sequencing project: providing services to taxonomists for standard genome sequencing and annotation.</title>
        <authorList>
            <consortium name="The Broad Institute Genomics Platform"/>
            <consortium name="The Broad Institute Genome Sequencing Center for Infectious Disease"/>
            <person name="Wu L."/>
            <person name="Ma J."/>
        </authorList>
    </citation>
    <scope>NUCLEOTIDE SEQUENCE [LARGE SCALE GENOMIC DNA]</scope>
    <source>
        <strain evidence="3">CGMCC 1.15928</strain>
    </source>
</reference>
<evidence type="ECO:0000313" key="3">
    <source>
        <dbReference type="Proteomes" id="UP000628854"/>
    </source>
</evidence>
<dbReference type="RefSeq" id="WP_158084558.1">
    <property type="nucleotide sequence ID" value="NZ_BMKF01000002.1"/>
</dbReference>
<feature type="transmembrane region" description="Helical" evidence="1">
    <location>
        <begin position="129"/>
        <end position="148"/>
    </location>
</feature>
<gene>
    <name evidence="2" type="ORF">GCM10011503_17010</name>
</gene>
<proteinExistence type="predicted"/>
<evidence type="ECO:0000256" key="1">
    <source>
        <dbReference type="SAM" id="Phobius"/>
    </source>
</evidence>
<evidence type="ECO:0000313" key="2">
    <source>
        <dbReference type="EMBL" id="GGB68983.1"/>
    </source>
</evidence>
<sequence>MTDTPASYRRTALILTAAGAIPFLGFSVATATLEAPTNATAGLWLQTYAAVILSFLGGIRWGVSLGEGPPDSTTLLLSVLPALLGWVILPFAIILQPAAYWYLALAALFLAQLAWDWSSASLPAWFKPMRLGATVAAMGSLVFAWAAMEFGF</sequence>
<comment type="caution">
    <text evidence="2">The sequence shown here is derived from an EMBL/GenBank/DDBJ whole genome shotgun (WGS) entry which is preliminary data.</text>
</comment>
<dbReference type="Proteomes" id="UP000628854">
    <property type="component" value="Unassembled WGS sequence"/>
</dbReference>
<keyword evidence="3" id="KW-1185">Reference proteome</keyword>